<dbReference type="KEGG" id="pfj:MYCFIDRAFT_179245"/>
<dbReference type="EMBL" id="KB446564">
    <property type="protein sequence ID" value="EME77751.1"/>
    <property type="molecule type" value="Genomic_DNA"/>
</dbReference>
<dbReference type="RefSeq" id="XP_007931530.1">
    <property type="nucleotide sequence ID" value="XM_007933339.1"/>
</dbReference>
<dbReference type="Proteomes" id="UP000016932">
    <property type="component" value="Unassembled WGS sequence"/>
</dbReference>
<keyword evidence="3" id="KW-1185">Reference proteome</keyword>
<gene>
    <name evidence="2" type="ORF">MYCFIDRAFT_179245</name>
</gene>
<feature type="region of interest" description="Disordered" evidence="1">
    <location>
        <begin position="782"/>
        <end position="801"/>
    </location>
</feature>
<feature type="compositionally biased region" description="Polar residues" evidence="1">
    <location>
        <begin position="1193"/>
        <end position="1211"/>
    </location>
</feature>
<dbReference type="VEuPathDB" id="FungiDB:MYCFIDRAFT_179245"/>
<dbReference type="GeneID" id="19334082"/>
<feature type="region of interest" description="Disordered" evidence="1">
    <location>
        <begin position="1188"/>
        <end position="1212"/>
    </location>
</feature>
<protein>
    <submittedName>
        <fullName evidence="2">Uncharacterized protein</fullName>
    </submittedName>
</protein>
<evidence type="ECO:0000313" key="2">
    <source>
        <dbReference type="EMBL" id="EME77751.1"/>
    </source>
</evidence>
<proteinExistence type="predicted"/>
<evidence type="ECO:0000256" key="1">
    <source>
        <dbReference type="SAM" id="MobiDB-lite"/>
    </source>
</evidence>
<sequence length="1299" mass="145555">MVDIKREKKPVPILQQSSAFGRVKKNRSAPPAAFVSNQKLLQVFHCDQGELDLLKFHLGKTYDSFHEVRSKDEIFEYVADIDSDFREMLDGQSEAKTKLWYTRATAQAEEGKGGMGWEVQARFWESGGERDCDPGRRLNTNLAPMPFGSLPFASRGPRCSSHGDWILSGIRSFSWNGFLNSARAEQVRISLGLQNGSIPDTTRFRSPENILNHSAVFEHDRSSTKQPLMAERLSNQNILPTQTCPNSAMATQGNANTNFPVHFDPGLDNIANWKPSTLAVSHNATIEQLLSQIKGLIISGFDNDGDDRFKVQNNGLTPFMGHLTQAYNKKNTTTQVSADTMWTIWFRVRFVFPLSNGESRTIQLEDGVWQRHPEVLDIVKNRNNISGLSTATIRVSLELEKCTQSRIATIQHDKNLNHVVYPVRQKVEYFRCGLVQNGAPQLDKYGLLEVPRDQAGSPVERKNVIIARYEESNEMALSDDFRLMGTWKFGSGTTWFRIGDPDDAGQGHTLGTFDSKTLLTQTFQVNGGNPPFNGLHATFASHKRGQHPREIPKLPPLTGNVFPRPQQLQDPQNQLPNGVSCTIIIRVVYLVTSFTFDHLERKSPRNINFSVTNNTTFEGLAFRLWKQYGGGGQDRIRAGLTLQNTRSNWWIMPDRTGRRNSSGLRMCLCMLSVTSAMATLRRCTLRMVHKTCEDMRDEECVAREVFRRMRFLTCLGRLMAWPSRLPMSRDGINFAWWKNAGTLSNASSASEIQGKLAVEFLLVVVDRDGVVDRRDFAGVTDRDDGATNVGSETASSTSSSCPGQRCTRSDFLKYDFPVRSSYQATSATVTCMLVGRARGDAELPRVYQLAYRPQPSPRYTHGQYPGAVPLGACIHNSQSTSSSAHITTAVTEDIKIHEGRSRSVHRANISDAVKARETSGIVHQKKTNFRMKLTLVSTTNDFVRSPENSRNQAQEPLPINAATIGMAVRCHPFQGALIAIPTDMTSYLSVYSKLEKPKPLSSQHTYWMIKILGGSGETLQDSSRRLSTGRKRAGNKQFGAGLGQCGLRDPNGVGSHEEQERERIYMASLVLQGYISSISFVVDCVLLTAWRHCNGLSWTLSVMLNKSVLQMSNLGRGVASFAKDLVEAIMGDEFIRANVAIVPYLFRINNNPFINYKRTEPSHVVQLPPYISRPTQHENETNHHATRIPFRQTPHNLSKQKQNASSNTHQATPKAASRAVFNAIPPKKKLLLETSTRLENNHNHTKSNLQPALTFSFKDLGASPLTKTCLYIFAGILGTMETYTYGLWGYNTWWKPKWK</sequence>
<organism evidence="2 3">
    <name type="scientific">Pseudocercospora fijiensis (strain CIRAD86)</name>
    <name type="common">Black leaf streak disease fungus</name>
    <name type="synonym">Mycosphaerella fijiensis</name>
    <dbReference type="NCBI Taxonomy" id="383855"/>
    <lineage>
        <taxon>Eukaryota</taxon>
        <taxon>Fungi</taxon>
        <taxon>Dikarya</taxon>
        <taxon>Ascomycota</taxon>
        <taxon>Pezizomycotina</taxon>
        <taxon>Dothideomycetes</taxon>
        <taxon>Dothideomycetidae</taxon>
        <taxon>Mycosphaerellales</taxon>
        <taxon>Mycosphaerellaceae</taxon>
        <taxon>Pseudocercospora</taxon>
    </lineage>
</organism>
<accession>M3A039</accession>
<reference evidence="2 3" key="1">
    <citation type="journal article" date="2012" name="PLoS Pathog.">
        <title>Diverse lifestyles and strategies of plant pathogenesis encoded in the genomes of eighteen Dothideomycetes fungi.</title>
        <authorList>
            <person name="Ohm R.A."/>
            <person name="Feau N."/>
            <person name="Henrissat B."/>
            <person name="Schoch C.L."/>
            <person name="Horwitz B.A."/>
            <person name="Barry K.W."/>
            <person name="Condon B.J."/>
            <person name="Copeland A.C."/>
            <person name="Dhillon B."/>
            <person name="Glaser F."/>
            <person name="Hesse C.N."/>
            <person name="Kosti I."/>
            <person name="LaButti K."/>
            <person name="Lindquist E.A."/>
            <person name="Lucas S."/>
            <person name="Salamov A.A."/>
            <person name="Bradshaw R.E."/>
            <person name="Ciuffetti L."/>
            <person name="Hamelin R.C."/>
            <person name="Kema G.H.J."/>
            <person name="Lawrence C."/>
            <person name="Scott J.A."/>
            <person name="Spatafora J.W."/>
            <person name="Turgeon B.G."/>
            <person name="de Wit P.J.G.M."/>
            <person name="Zhong S."/>
            <person name="Goodwin S.B."/>
            <person name="Grigoriev I.V."/>
        </authorList>
    </citation>
    <scope>NUCLEOTIDE SEQUENCE [LARGE SCALE GENOMIC DNA]</scope>
    <source>
        <strain evidence="2 3">CIRAD86</strain>
    </source>
</reference>
<dbReference type="OrthoDB" id="10544272at2759"/>
<dbReference type="HOGENOM" id="CLU_261617_0_0_1"/>
<evidence type="ECO:0000313" key="3">
    <source>
        <dbReference type="Proteomes" id="UP000016932"/>
    </source>
</evidence>
<feature type="compositionally biased region" description="Low complexity" evidence="1">
    <location>
        <begin position="791"/>
        <end position="800"/>
    </location>
</feature>
<name>M3A039_PSEFD</name>